<protein>
    <submittedName>
        <fullName evidence="1">Uncharacterized protein</fullName>
    </submittedName>
</protein>
<proteinExistence type="predicted"/>
<name>A0A285LZN4_9NOCA</name>
<dbReference type="AlphaFoldDB" id="A0A285LZN4"/>
<accession>A0A285LZN4</accession>
<organism evidence="1 2">
    <name type="scientific">Nocardia amikacinitolerans</name>
    <dbReference type="NCBI Taxonomy" id="756689"/>
    <lineage>
        <taxon>Bacteria</taxon>
        <taxon>Bacillati</taxon>
        <taxon>Actinomycetota</taxon>
        <taxon>Actinomycetes</taxon>
        <taxon>Mycobacteriales</taxon>
        <taxon>Nocardiaceae</taxon>
        <taxon>Nocardia</taxon>
    </lineage>
</organism>
<dbReference type="Proteomes" id="UP000219565">
    <property type="component" value="Unassembled WGS sequence"/>
</dbReference>
<evidence type="ECO:0000313" key="1">
    <source>
        <dbReference type="EMBL" id="SNY89086.1"/>
    </source>
</evidence>
<reference evidence="1 2" key="1">
    <citation type="submission" date="2017-09" db="EMBL/GenBank/DDBJ databases">
        <authorList>
            <person name="Ehlers B."/>
            <person name="Leendertz F.H."/>
        </authorList>
    </citation>
    <scope>NUCLEOTIDE SEQUENCE [LARGE SCALE GENOMIC DNA]</scope>
    <source>
        <strain evidence="1 2">DSM 45537</strain>
    </source>
</reference>
<gene>
    <name evidence="1" type="ORF">SAMN04244553_6086</name>
</gene>
<keyword evidence="2" id="KW-1185">Reference proteome</keyword>
<dbReference type="OrthoDB" id="3422162at2"/>
<dbReference type="RefSeq" id="WP_067791294.1">
    <property type="nucleotide sequence ID" value="NZ_OBEG01000007.1"/>
</dbReference>
<sequence>MSRPLPIQHPIVIEPPDAAAYLSHMGIAVPDVLDAVEAGETWAGNMTRHHPVTAAGLIRWIYVVGTLRERLAGTNLWIGDDPQNRPISQRIGQPYTLSTVGGNEVTGIADHPRGPFAARRKGRATAEAVNGTAPLITVESLRAGVVDRDGDGRTRPPHGGWFLLYHRAEESVRMEISLPLGFEDGQFTGWRVRVILDEWRPEIVSATPRDIGGQDVDFQVVEVG</sequence>
<dbReference type="EMBL" id="OBEG01000007">
    <property type="protein sequence ID" value="SNY89086.1"/>
    <property type="molecule type" value="Genomic_DNA"/>
</dbReference>
<evidence type="ECO:0000313" key="2">
    <source>
        <dbReference type="Proteomes" id="UP000219565"/>
    </source>
</evidence>